<evidence type="ECO:0000256" key="3">
    <source>
        <dbReference type="SAM" id="MobiDB-lite"/>
    </source>
</evidence>
<dbReference type="SUPFAM" id="SSF47336">
    <property type="entry name" value="ACP-like"/>
    <property type="match status" value="1"/>
</dbReference>
<evidence type="ECO:0000259" key="4">
    <source>
        <dbReference type="PROSITE" id="PS50075"/>
    </source>
</evidence>
<dbReference type="InterPro" id="IPR020806">
    <property type="entry name" value="PKS_PP-bd"/>
</dbReference>
<dbReference type="InterPro" id="IPR025110">
    <property type="entry name" value="AMP-bd_C"/>
</dbReference>
<dbReference type="InterPro" id="IPR029058">
    <property type="entry name" value="AB_hydrolase_fold"/>
</dbReference>
<feature type="compositionally biased region" description="Low complexity" evidence="3">
    <location>
        <begin position="108"/>
        <end position="120"/>
    </location>
</feature>
<dbReference type="InterPro" id="IPR006162">
    <property type="entry name" value="Ppantetheine_attach_site"/>
</dbReference>
<protein>
    <submittedName>
        <fullName evidence="5">Phosphopantetheine-binding protein</fullName>
    </submittedName>
</protein>
<dbReference type="RefSeq" id="WP_319010345.1">
    <property type="nucleotide sequence ID" value="NZ_JAWJZF010000376.1"/>
</dbReference>
<dbReference type="SMART" id="SM00823">
    <property type="entry name" value="PKS_PP"/>
    <property type="match status" value="1"/>
</dbReference>
<proteinExistence type="predicted"/>
<evidence type="ECO:0000256" key="1">
    <source>
        <dbReference type="ARBA" id="ARBA00022450"/>
    </source>
</evidence>
<dbReference type="PANTHER" id="PTHR45527:SF1">
    <property type="entry name" value="FATTY ACID SYNTHASE"/>
    <property type="match status" value="1"/>
</dbReference>
<comment type="caution">
    <text evidence="5">The sequence shown here is derived from an EMBL/GenBank/DDBJ whole genome shotgun (WGS) entry which is preliminary data.</text>
</comment>
<dbReference type="Pfam" id="PF00550">
    <property type="entry name" value="PP-binding"/>
    <property type="match status" value="1"/>
</dbReference>
<dbReference type="Proteomes" id="UP001278571">
    <property type="component" value="Unassembled WGS sequence"/>
</dbReference>
<dbReference type="SUPFAM" id="SSF56801">
    <property type="entry name" value="Acetyl-CoA synthetase-like"/>
    <property type="match status" value="1"/>
</dbReference>
<dbReference type="InterPro" id="IPR045851">
    <property type="entry name" value="AMP-bd_C_sf"/>
</dbReference>
<dbReference type="PANTHER" id="PTHR45527">
    <property type="entry name" value="NONRIBOSOMAL PEPTIDE SYNTHETASE"/>
    <property type="match status" value="1"/>
</dbReference>
<reference evidence="5 6" key="1">
    <citation type="submission" date="2023-10" db="EMBL/GenBank/DDBJ databases">
        <authorList>
            <person name="Wang X.X."/>
        </authorList>
    </citation>
    <scope>NUCLEOTIDE SEQUENCE [LARGE SCALE GENOMIC DNA]</scope>
    <source>
        <strain evidence="5 6">NBRC 12816</strain>
    </source>
</reference>
<dbReference type="InterPro" id="IPR036736">
    <property type="entry name" value="ACP-like_sf"/>
</dbReference>
<evidence type="ECO:0000313" key="6">
    <source>
        <dbReference type="Proteomes" id="UP001278571"/>
    </source>
</evidence>
<dbReference type="Gene3D" id="3.40.50.1820">
    <property type="entry name" value="alpha/beta hydrolase"/>
    <property type="match status" value="1"/>
</dbReference>
<keyword evidence="2" id="KW-0597">Phosphoprotein</keyword>
<dbReference type="InterPro" id="IPR009081">
    <property type="entry name" value="PP-bd_ACP"/>
</dbReference>
<gene>
    <name evidence="5" type="ORF">R2363_17810</name>
</gene>
<feature type="non-terminal residue" evidence="5">
    <location>
        <position position="1"/>
    </location>
</feature>
<evidence type="ECO:0000313" key="5">
    <source>
        <dbReference type="EMBL" id="MDX2294022.1"/>
    </source>
</evidence>
<organism evidence="5 6">
    <name type="scientific">Streptomyces roseolus</name>
    <dbReference type="NCBI Taxonomy" id="67358"/>
    <lineage>
        <taxon>Bacteria</taxon>
        <taxon>Bacillati</taxon>
        <taxon>Actinomycetota</taxon>
        <taxon>Actinomycetes</taxon>
        <taxon>Kitasatosporales</taxon>
        <taxon>Streptomycetaceae</taxon>
        <taxon>Streptomyces</taxon>
    </lineage>
</organism>
<feature type="domain" description="Carrier" evidence="4">
    <location>
        <begin position="120"/>
        <end position="195"/>
    </location>
</feature>
<name>A0ABU4K8D7_9ACTN</name>
<sequence>ADGVLEFLGRADGQVKIRGFRVEPGEVQAVLMAHGTVRQAAVVVREDRPGDKRLAAYLVAEPGTVLDPDDVRSHADGRLPEHLRPSSYTVLDALPLTPNGKLDRQALPAPATTAPAGGRAPRTAQEKLLCDLFAEVLGAEHVSADADFFHLGGHSLLVTRLISRVRAVCDTELSIKTVFEAPTPAALAERLDGAEKARPALRRRSRS</sequence>
<dbReference type="Gene3D" id="3.30.300.30">
    <property type="match status" value="1"/>
</dbReference>
<dbReference type="Pfam" id="PF13193">
    <property type="entry name" value="AMP-binding_C"/>
    <property type="match status" value="1"/>
</dbReference>
<accession>A0ABU4K8D7</accession>
<dbReference type="PROSITE" id="PS50075">
    <property type="entry name" value="CARRIER"/>
    <property type="match status" value="1"/>
</dbReference>
<dbReference type="PROSITE" id="PS00012">
    <property type="entry name" value="PHOSPHOPANTETHEINE"/>
    <property type="match status" value="1"/>
</dbReference>
<evidence type="ECO:0000256" key="2">
    <source>
        <dbReference type="ARBA" id="ARBA00022553"/>
    </source>
</evidence>
<dbReference type="EMBL" id="JAWJZF010000376">
    <property type="protein sequence ID" value="MDX2294022.1"/>
    <property type="molecule type" value="Genomic_DNA"/>
</dbReference>
<keyword evidence="6" id="KW-1185">Reference proteome</keyword>
<keyword evidence="1" id="KW-0596">Phosphopantetheine</keyword>
<feature type="region of interest" description="Disordered" evidence="3">
    <location>
        <begin position="99"/>
        <end position="120"/>
    </location>
</feature>